<dbReference type="PANTHER" id="PTHR43042:SF2">
    <property type="entry name" value="SAM-DEPENDENT METHYLTRANSFERASE"/>
    <property type="match status" value="1"/>
</dbReference>
<dbReference type="SUPFAM" id="SSF53335">
    <property type="entry name" value="S-adenosyl-L-methionine-dependent methyltransferases"/>
    <property type="match status" value="1"/>
</dbReference>
<evidence type="ECO:0000259" key="4">
    <source>
        <dbReference type="Pfam" id="PF10672"/>
    </source>
</evidence>
<evidence type="ECO:0000256" key="2">
    <source>
        <dbReference type="ARBA" id="ARBA00022679"/>
    </source>
</evidence>
<organism evidence="5 6">
    <name type="scientific">Candidatus Fimihabitans intestinipullorum</name>
    <dbReference type="NCBI Taxonomy" id="2840820"/>
    <lineage>
        <taxon>Bacteria</taxon>
        <taxon>Bacillati</taxon>
        <taxon>Mycoplasmatota</taxon>
        <taxon>Mycoplasmatota incertae sedis</taxon>
        <taxon>Candidatus Fimihabitans</taxon>
    </lineage>
</organism>
<comment type="caution">
    <text evidence="5">The sequence shown here is derived from an EMBL/GenBank/DDBJ whole genome shotgun (WGS) entry which is preliminary data.</text>
</comment>
<dbReference type="CDD" id="cd02440">
    <property type="entry name" value="AdoMet_MTases"/>
    <property type="match status" value="1"/>
</dbReference>
<dbReference type="Gene3D" id="2.60.40.1180">
    <property type="entry name" value="Golgi alpha-mannosidase II"/>
    <property type="match status" value="1"/>
</dbReference>
<protein>
    <submittedName>
        <fullName evidence="5">Class I SAM-dependent methyltransferase</fullName>
    </submittedName>
</protein>
<evidence type="ECO:0000256" key="1">
    <source>
        <dbReference type="ARBA" id="ARBA00022603"/>
    </source>
</evidence>
<keyword evidence="2" id="KW-0808">Transferase</keyword>
<dbReference type="Pfam" id="PF10672">
    <property type="entry name" value="Methyltrans_SAM"/>
    <property type="match status" value="1"/>
</dbReference>
<evidence type="ECO:0000313" key="5">
    <source>
        <dbReference type="EMBL" id="HIU23201.1"/>
    </source>
</evidence>
<dbReference type="Proteomes" id="UP000824087">
    <property type="component" value="Unassembled WGS sequence"/>
</dbReference>
<reference evidence="5" key="1">
    <citation type="submission" date="2020-10" db="EMBL/GenBank/DDBJ databases">
        <authorList>
            <person name="Gilroy R."/>
        </authorList>
    </citation>
    <scope>NUCLEOTIDE SEQUENCE</scope>
    <source>
        <strain evidence="5">CHK197-8231</strain>
    </source>
</reference>
<dbReference type="EMBL" id="DVML01000038">
    <property type="protein sequence ID" value="HIU23201.1"/>
    <property type="molecule type" value="Genomic_DNA"/>
</dbReference>
<dbReference type="InterPro" id="IPR019614">
    <property type="entry name" value="SAM-dep_methyl-trfase"/>
</dbReference>
<dbReference type="InterPro" id="IPR029063">
    <property type="entry name" value="SAM-dependent_MTases_sf"/>
</dbReference>
<dbReference type="PANTHER" id="PTHR43042">
    <property type="entry name" value="SAM-DEPENDENT METHYLTRANSFERASE"/>
    <property type="match status" value="1"/>
</dbReference>
<accession>A0A9D1HVA2</accession>
<name>A0A9D1HVA2_9BACT</name>
<evidence type="ECO:0000256" key="3">
    <source>
        <dbReference type="ARBA" id="ARBA00022691"/>
    </source>
</evidence>
<dbReference type="Gene3D" id="3.40.50.150">
    <property type="entry name" value="Vaccinia Virus protein VP39"/>
    <property type="match status" value="1"/>
</dbReference>
<dbReference type="GO" id="GO:0032259">
    <property type="term" value="P:methylation"/>
    <property type="evidence" value="ECO:0007669"/>
    <property type="project" value="UniProtKB-KW"/>
</dbReference>
<gene>
    <name evidence="5" type="ORF">IAD49_06435</name>
</gene>
<dbReference type="GO" id="GO:0008168">
    <property type="term" value="F:methyltransferase activity"/>
    <property type="evidence" value="ECO:0007669"/>
    <property type="project" value="UniProtKB-KW"/>
</dbReference>
<proteinExistence type="predicted"/>
<keyword evidence="3" id="KW-0949">S-adenosyl-L-methionine</keyword>
<dbReference type="InterPro" id="IPR013780">
    <property type="entry name" value="Glyco_hydro_b"/>
</dbReference>
<keyword evidence="1 5" id="KW-0489">Methyltransferase</keyword>
<evidence type="ECO:0000313" key="6">
    <source>
        <dbReference type="Proteomes" id="UP000824087"/>
    </source>
</evidence>
<dbReference type="AlphaFoldDB" id="A0A9D1HVA2"/>
<reference evidence="5" key="2">
    <citation type="journal article" date="2021" name="PeerJ">
        <title>Extensive microbial diversity within the chicken gut microbiome revealed by metagenomics and culture.</title>
        <authorList>
            <person name="Gilroy R."/>
            <person name="Ravi A."/>
            <person name="Getino M."/>
            <person name="Pursley I."/>
            <person name="Horton D.L."/>
            <person name="Alikhan N.F."/>
            <person name="Baker D."/>
            <person name="Gharbi K."/>
            <person name="Hall N."/>
            <person name="Watson M."/>
            <person name="Adriaenssens E.M."/>
            <person name="Foster-Nyarko E."/>
            <person name="Jarju S."/>
            <person name="Secka A."/>
            <person name="Antonio M."/>
            <person name="Oren A."/>
            <person name="Chaudhuri R.R."/>
            <person name="La Ragione R."/>
            <person name="Hildebrand F."/>
            <person name="Pallen M.J."/>
        </authorList>
    </citation>
    <scope>NUCLEOTIDE SEQUENCE</scope>
    <source>
        <strain evidence="5">CHK197-8231</strain>
    </source>
</reference>
<feature type="domain" description="S-adenosylmethionine-dependent methyltransferase" evidence="4">
    <location>
        <begin position="61"/>
        <end position="202"/>
    </location>
</feature>
<sequence length="291" mass="33228">MRISDGWKDYECIDAGNGEKLENWNGVILRRPDPQAIWPITQTGGLWNKADGHYFRSNRGGGEWKFRKKLPEYWTVQYRDLVLKVTPTNFKHTGLFPEQATNWDFMIEKIRKANRPIKVLNLFAYTGGATMACAYAGASEVVHVDAAKGMVAWAKDNMKLSHLEDRKIRFIVDDCLKFVEREARRGRKYDAIIMDPPSYGRGPNGEVWKFEHNIYHLVQACMKILSDEPLFLLINSYTTGISSTVLENILKTTMLPLYPKGKVDAGEVGLPVTTNHLVLPCGIYGRWQEND</sequence>